<keyword evidence="3" id="KW-1185">Reference proteome</keyword>
<protein>
    <submittedName>
        <fullName evidence="2">Signal peptide-containing protein</fullName>
    </submittedName>
</protein>
<feature type="signal peptide" evidence="1">
    <location>
        <begin position="1"/>
        <end position="18"/>
    </location>
</feature>
<accession>L0AX89</accession>
<dbReference type="EMBL" id="CP001669">
    <property type="protein sequence ID" value="AFZ80180.1"/>
    <property type="molecule type" value="Genomic_DNA"/>
</dbReference>
<gene>
    <name evidence="2" type="ORF">BEWA_030330</name>
</gene>
<name>L0AX89_THEEQ</name>
<feature type="chain" id="PRO_5003939502" evidence="1">
    <location>
        <begin position="19"/>
        <end position="265"/>
    </location>
</feature>
<reference evidence="2 3" key="1">
    <citation type="journal article" date="2012" name="BMC Genomics">
        <title>Comparative genomic analysis and phylogenetic position of Theileria equi.</title>
        <authorList>
            <person name="Kappmeyer L.S."/>
            <person name="Thiagarajan M."/>
            <person name="Herndon D.R."/>
            <person name="Ramsay J.D."/>
            <person name="Caler E."/>
            <person name="Djikeng A."/>
            <person name="Gillespie J.J."/>
            <person name="Lau A.O."/>
            <person name="Roalson E.H."/>
            <person name="Silva J.C."/>
            <person name="Silva M.G."/>
            <person name="Suarez C.E."/>
            <person name="Ueti M.W."/>
            <person name="Nene V.M."/>
            <person name="Mealey R.H."/>
            <person name="Knowles D.P."/>
            <person name="Brayton K.A."/>
        </authorList>
    </citation>
    <scope>NUCLEOTIDE SEQUENCE [LARGE SCALE GENOMIC DNA]</scope>
    <source>
        <strain evidence="2 3">WA</strain>
    </source>
</reference>
<dbReference type="KEGG" id="beq:BEWA_030330"/>
<organism evidence="2 3">
    <name type="scientific">Theileria equi strain WA</name>
    <dbReference type="NCBI Taxonomy" id="1537102"/>
    <lineage>
        <taxon>Eukaryota</taxon>
        <taxon>Sar</taxon>
        <taxon>Alveolata</taxon>
        <taxon>Apicomplexa</taxon>
        <taxon>Aconoidasida</taxon>
        <taxon>Piroplasmida</taxon>
        <taxon>Theileriidae</taxon>
        <taxon>Theileria</taxon>
    </lineage>
</organism>
<proteinExistence type="predicted"/>
<dbReference type="Proteomes" id="UP000031512">
    <property type="component" value="Chromosome 1"/>
</dbReference>
<keyword evidence="1" id="KW-0732">Signal</keyword>
<evidence type="ECO:0000313" key="3">
    <source>
        <dbReference type="Proteomes" id="UP000031512"/>
    </source>
</evidence>
<dbReference type="GeneID" id="15806987"/>
<sequence>MKCFDLTLAAYLCSLALANVSKYSVTGAPTKLEGPAPRLQFFTLDITTNADTLECRKENNENLSFDLFLLRENKVASKLVDKDLDIWKASNENEHCLDVNVHLDDNDETVLVAAIISSGGAYKMLYFSKDNGTWSTVPKSVFTKKLMAINDLSSINNTTLDLSGDLSLFDVEEDYADGITERRIHPSNEMNITRVTFGNIEILKESEGMECVETLHYSKDQNEDFVVLLAVDANDACHELFFKLENGQVESLEKKDILKPLGFLV</sequence>
<dbReference type="AlphaFoldDB" id="L0AX89"/>
<dbReference type="VEuPathDB" id="PiroplasmaDB:BEWA_030330"/>
<evidence type="ECO:0000256" key="1">
    <source>
        <dbReference type="SAM" id="SignalP"/>
    </source>
</evidence>
<evidence type="ECO:0000313" key="2">
    <source>
        <dbReference type="EMBL" id="AFZ80180.1"/>
    </source>
</evidence>
<dbReference type="RefSeq" id="XP_004829846.1">
    <property type="nucleotide sequence ID" value="XM_004829789.1"/>
</dbReference>